<evidence type="ECO:0000256" key="8">
    <source>
        <dbReference type="ARBA" id="ARBA00031306"/>
    </source>
</evidence>
<dbReference type="AlphaFoldDB" id="A0A931NAC0"/>
<dbReference type="PIRSF" id="PIRSF006268">
    <property type="entry name" value="ApbE"/>
    <property type="match status" value="1"/>
</dbReference>
<evidence type="ECO:0000256" key="6">
    <source>
        <dbReference type="ARBA" id="ARBA00022827"/>
    </source>
</evidence>
<evidence type="ECO:0000256" key="4">
    <source>
        <dbReference type="ARBA" id="ARBA00022679"/>
    </source>
</evidence>
<dbReference type="GO" id="GO:0046872">
    <property type="term" value="F:metal ion binding"/>
    <property type="evidence" value="ECO:0007669"/>
    <property type="project" value="UniProtKB-UniRule"/>
</dbReference>
<dbReference type="InterPro" id="IPR024932">
    <property type="entry name" value="ApbE"/>
</dbReference>
<feature type="signal peptide" evidence="12">
    <location>
        <begin position="1"/>
        <end position="24"/>
    </location>
</feature>
<dbReference type="Pfam" id="PF02424">
    <property type="entry name" value="ApbE"/>
    <property type="match status" value="1"/>
</dbReference>
<gene>
    <name evidence="13" type="ORF">I7X43_05495</name>
</gene>
<organism evidence="13 14">
    <name type="scientific">Inhella gelatinilytica</name>
    <dbReference type="NCBI Taxonomy" id="2795030"/>
    <lineage>
        <taxon>Bacteria</taxon>
        <taxon>Pseudomonadati</taxon>
        <taxon>Pseudomonadota</taxon>
        <taxon>Betaproteobacteria</taxon>
        <taxon>Burkholderiales</taxon>
        <taxon>Sphaerotilaceae</taxon>
        <taxon>Inhella</taxon>
    </lineage>
</organism>
<evidence type="ECO:0000256" key="10">
    <source>
        <dbReference type="PIRNR" id="PIRNR006268"/>
    </source>
</evidence>
<dbReference type="SUPFAM" id="SSF143631">
    <property type="entry name" value="ApbE-like"/>
    <property type="match status" value="1"/>
</dbReference>
<feature type="binding site" evidence="11">
    <location>
        <position position="172"/>
    </location>
    <ligand>
        <name>Mg(2+)</name>
        <dbReference type="ChEBI" id="CHEBI:18420"/>
    </ligand>
</feature>
<comment type="cofactor">
    <cofactor evidence="11">
        <name>Mg(2+)</name>
        <dbReference type="ChEBI" id="CHEBI:18420"/>
    </cofactor>
    <cofactor evidence="11">
        <name>Mn(2+)</name>
        <dbReference type="ChEBI" id="CHEBI:29035"/>
    </cofactor>
    <text evidence="11">Magnesium. Can also use manganese.</text>
</comment>
<evidence type="ECO:0000256" key="7">
    <source>
        <dbReference type="ARBA" id="ARBA00022842"/>
    </source>
</evidence>
<proteinExistence type="inferred from homology"/>
<keyword evidence="4 10" id="KW-0808">Transferase</keyword>
<dbReference type="Gene3D" id="3.10.520.10">
    <property type="entry name" value="ApbE-like domains"/>
    <property type="match status" value="1"/>
</dbReference>
<feature type="chain" id="PRO_5039904774" description="FAD:protein FMN transferase" evidence="12">
    <location>
        <begin position="25"/>
        <end position="329"/>
    </location>
</feature>
<dbReference type="RefSeq" id="WP_198099924.1">
    <property type="nucleotide sequence ID" value="NZ_JAEDAL010000002.1"/>
</dbReference>
<keyword evidence="3 10" id="KW-0285">Flavoprotein</keyword>
<evidence type="ECO:0000256" key="12">
    <source>
        <dbReference type="SAM" id="SignalP"/>
    </source>
</evidence>
<evidence type="ECO:0000256" key="3">
    <source>
        <dbReference type="ARBA" id="ARBA00022630"/>
    </source>
</evidence>
<keyword evidence="14" id="KW-1185">Reference proteome</keyword>
<dbReference type="Proteomes" id="UP000620139">
    <property type="component" value="Unassembled WGS sequence"/>
</dbReference>
<dbReference type="PANTHER" id="PTHR30040:SF2">
    <property type="entry name" value="FAD:PROTEIN FMN TRANSFERASE"/>
    <property type="match status" value="1"/>
</dbReference>
<protein>
    <recommendedName>
        <fullName evidence="2 10">FAD:protein FMN transferase</fullName>
        <ecNumber evidence="1 10">2.7.1.180</ecNumber>
    </recommendedName>
    <alternativeName>
        <fullName evidence="8 10">Flavin transferase</fullName>
    </alternativeName>
</protein>
<accession>A0A931NAC0</accession>
<evidence type="ECO:0000256" key="5">
    <source>
        <dbReference type="ARBA" id="ARBA00022723"/>
    </source>
</evidence>
<dbReference type="EC" id="2.7.1.180" evidence="1 10"/>
<comment type="similarity">
    <text evidence="10">Belongs to the ApbE family.</text>
</comment>
<sequence length="329" mass="35477">MTPTLTRRAFAGVSVLLAPGWAQATSELQRETRALMGTHVRVLVPGRRDDVAPALADCWFQMQRLEALLSRYRPDNPVAALARAAGRAPVTVPVELLAVLRAARERAEQTDGAFDVTVGAYRDWHFEAGATTNVPSARRLAQQRPAVDWRAIEIDGSQVLLNRAGMRLDLGGIAKLPVLAAGLQALRRHGVRDALVDGGGDIGAMGRLDGRAWRVGLRDPMAPQQLLGAVSLEDGWIASSGDYERSFVRDGRRYHHVLNPRTGWPTEGVRGLSLLAADYRVLNGLGAALMVGGGERTGWLSSTPVDGVIVHAEGRRWQSAGLAARWATG</sequence>
<dbReference type="InterPro" id="IPR003374">
    <property type="entry name" value="ApbE-like_sf"/>
</dbReference>
<reference evidence="13" key="1">
    <citation type="submission" date="2020-12" db="EMBL/GenBank/DDBJ databases">
        <title>The genome sequence of Inhella sp. 4Y17.</title>
        <authorList>
            <person name="Liu Y."/>
        </authorList>
    </citation>
    <scope>NUCLEOTIDE SEQUENCE</scope>
    <source>
        <strain evidence="13">4Y10</strain>
    </source>
</reference>
<keyword evidence="6 10" id="KW-0274">FAD</keyword>
<evidence type="ECO:0000256" key="1">
    <source>
        <dbReference type="ARBA" id="ARBA00011955"/>
    </source>
</evidence>
<keyword evidence="12" id="KW-0732">Signal</keyword>
<dbReference type="EMBL" id="JAEDAL010000002">
    <property type="protein sequence ID" value="MBH9552303.1"/>
    <property type="molecule type" value="Genomic_DNA"/>
</dbReference>
<name>A0A931NAC0_9BURK</name>
<keyword evidence="7 10" id="KW-0460">Magnesium</keyword>
<comment type="catalytic activity">
    <reaction evidence="9 10">
        <text>L-threonyl-[protein] + FAD = FMN-L-threonyl-[protein] + AMP + H(+)</text>
        <dbReference type="Rhea" id="RHEA:36847"/>
        <dbReference type="Rhea" id="RHEA-COMP:11060"/>
        <dbReference type="Rhea" id="RHEA-COMP:11061"/>
        <dbReference type="ChEBI" id="CHEBI:15378"/>
        <dbReference type="ChEBI" id="CHEBI:30013"/>
        <dbReference type="ChEBI" id="CHEBI:57692"/>
        <dbReference type="ChEBI" id="CHEBI:74257"/>
        <dbReference type="ChEBI" id="CHEBI:456215"/>
        <dbReference type="EC" id="2.7.1.180"/>
    </reaction>
</comment>
<evidence type="ECO:0000256" key="11">
    <source>
        <dbReference type="PIRSR" id="PIRSR006268-2"/>
    </source>
</evidence>
<evidence type="ECO:0000313" key="14">
    <source>
        <dbReference type="Proteomes" id="UP000620139"/>
    </source>
</evidence>
<evidence type="ECO:0000256" key="2">
    <source>
        <dbReference type="ARBA" id="ARBA00016337"/>
    </source>
</evidence>
<evidence type="ECO:0000256" key="9">
    <source>
        <dbReference type="ARBA" id="ARBA00048540"/>
    </source>
</evidence>
<dbReference type="GO" id="GO:0016740">
    <property type="term" value="F:transferase activity"/>
    <property type="evidence" value="ECO:0007669"/>
    <property type="project" value="UniProtKB-UniRule"/>
</dbReference>
<comment type="caution">
    <text evidence="13">The sequence shown here is derived from an EMBL/GenBank/DDBJ whole genome shotgun (WGS) entry which is preliminary data.</text>
</comment>
<keyword evidence="5 10" id="KW-0479">Metal-binding</keyword>
<evidence type="ECO:0000313" key="13">
    <source>
        <dbReference type="EMBL" id="MBH9552303.1"/>
    </source>
</evidence>
<dbReference type="PANTHER" id="PTHR30040">
    <property type="entry name" value="THIAMINE BIOSYNTHESIS LIPOPROTEIN APBE"/>
    <property type="match status" value="1"/>
</dbReference>